<dbReference type="EMBL" id="JACVVK020000125">
    <property type="protein sequence ID" value="KAK7490545.1"/>
    <property type="molecule type" value="Genomic_DNA"/>
</dbReference>
<feature type="non-terminal residue" evidence="1">
    <location>
        <position position="80"/>
    </location>
</feature>
<evidence type="ECO:0000313" key="2">
    <source>
        <dbReference type="Proteomes" id="UP001519460"/>
    </source>
</evidence>
<keyword evidence="2" id="KW-1185">Reference proteome</keyword>
<comment type="caution">
    <text evidence="1">The sequence shown here is derived from an EMBL/GenBank/DDBJ whole genome shotgun (WGS) entry which is preliminary data.</text>
</comment>
<evidence type="ECO:0000313" key="1">
    <source>
        <dbReference type="EMBL" id="KAK7490545.1"/>
    </source>
</evidence>
<name>A0ABD0KTM8_9CAEN</name>
<dbReference type="Proteomes" id="UP001519460">
    <property type="component" value="Unassembled WGS sequence"/>
</dbReference>
<accession>A0ABD0KTM8</accession>
<gene>
    <name evidence="1" type="ORF">BaRGS_00018148</name>
</gene>
<reference evidence="1 2" key="1">
    <citation type="journal article" date="2023" name="Sci. Data">
        <title>Genome assembly of the Korean intertidal mud-creeper Batillaria attramentaria.</title>
        <authorList>
            <person name="Patra A.K."/>
            <person name="Ho P.T."/>
            <person name="Jun S."/>
            <person name="Lee S.J."/>
            <person name="Kim Y."/>
            <person name="Won Y.J."/>
        </authorList>
    </citation>
    <scope>NUCLEOTIDE SEQUENCE [LARGE SCALE GENOMIC DNA]</scope>
    <source>
        <strain evidence="1">Wonlab-2016</strain>
    </source>
</reference>
<protein>
    <submittedName>
        <fullName evidence="1">Uncharacterized protein</fullName>
    </submittedName>
</protein>
<organism evidence="1 2">
    <name type="scientific">Batillaria attramentaria</name>
    <dbReference type="NCBI Taxonomy" id="370345"/>
    <lineage>
        <taxon>Eukaryota</taxon>
        <taxon>Metazoa</taxon>
        <taxon>Spiralia</taxon>
        <taxon>Lophotrochozoa</taxon>
        <taxon>Mollusca</taxon>
        <taxon>Gastropoda</taxon>
        <taxon>Caenogastropoda</taxon>
        <taxon>Sorbeoconcha</taxon>
        <taxon>Cerithioidea</taxon>
        <taxon>Batillariidae</taxon>
        <taxon>Batillaria</taxon>
    </lineage>
</organism>
<sequence>MSADERRESEEEKAGPSRRYECLTEEILKARHGDVLPTNMPFLQRIHVPQMLQDGTDRFKTHKLLEFRINENRQHMLQRF</sequence>
<dbReference type="AlphaFoldDB" id="A0ABD0KTM8"/>
<proteinExistence type="predicted"/>